<dbReference type="InterPro" id="IPR004589">
    <property type="entry name" value="DNA_helicase_ATP-dep_RecQ"/>
</dbReference>
<dbReference type="Pfam" id="PF00271">
    <property type="entry name" value="Helicase_C"/>
    <property type="match status" value="1"/>
</dbReference>
<evidence type="ECO:0000256" key="6">
    <source>
        <dbReference type="ARBA" id="ARBA00023125"/>
    </source>
</evidence>
<evidence type="ECO:0000256" key="4">
    <source>
        <dbReference type="ARBA" id="ARBA00022806"/>
    </source>
</evidence>
<evidence type="ECO:0000259" key="12">
    <source>
        <dbReference type="PROSITE" id="PS51198"/>
    </source>
</evidence>
<evidence type="ECO:0000259" key="11">
    <source>
        <dbReference type="PROSITE" id="PS51194"/>
    </source>
</evidence>
<dbReference type="GO" id="GO:0005694">
    <property type="term" value="C:chromosome"/>
    <property type="evidence" value="ECO:0007669"/>
    <property type="project" value="TreeGrafter"/>
</dbReference>
<dbReference type="Pfam" id="PF13361">
    <property type="entry name" value="UvrD_C"/>
    <property type="match status" value="1"/>
</dbReference>
<dbReference type="Gene3D" id="3.30.420.10">
    <property type="entry name" value="Ribonuclease H-like superfamily/Ribonuclease H"/>
    <property type="match status" value="1"/>
</dbReference>
<keyword evidence="2" id="KW-0547">Nucleotide-binding</keyword>
<comment type="similarity">
    <text evidence="1">Belongs to the helicase family. RecQ subfamily.</text>
</comment>
<dbReference type="InterPro" id="IPR012337">
    <property type="entry name" value="RNaseH-like_sf"/>
</dbReference>
<dbReference type="NCBIfam" id="TIGR00614">
    <property type="entry name" value="recQ_fam"/>
    <property type="match status" value="1"/>
</dbReference>
<dbReference type="InterPro" id="IPR001650">
    <property type="entry name" value="Helicase_C-like"/>
</dbReference>
<dbReference type="CDD" id="cd17932">
    <property type="entry name" value="DEXQc_UvrD"/>
    <property type="match status" value="1"/>
</dbReference>
<proteinExistence type="inferred from homology"/>
<dbReference type="EC" id="5.6.2.4" evidence="9"/>
<dbReference type="GO" id="GO:0003677">
    <property type="term" value="F:DNA binding"/>
    <property type="evidence" value="ECO:0007669"/>
    <property type="project" value="UniProtKB-KW"/>
</dbReference>
<dbReference type="Pfam" id="PF00580">
    <property type="entry name" value="UvrD-helicase"/>
    <property type="match status" value="2"/>
</dbReference>
<dbReference type="PANTHER" id="PTHR13710:SF105">
    <property type="entry name" value="ATP-DEPENDENT DNA HELICASE Q1"/>
    <property type="match status" value="1"/>
</dbReference>
<dbReference type="InterPro" id="IPR027417">
    <property type="entry name" value="P-loop_NTPase"/>
</dbReference>
<name>A0A1W1CUR3_9ZZZZ</name>
<keyword evidence="4 13" id="KW-0347">Helicase</keyword>
<evidence type="ECO:0000313" key="13">
    <source>
        <dbReference type="EMBL" id="SFV69618.1"/>
    </source>
</evidence>
<accession>A0A1W1CUR3</accession>
<dbReference type="SUPFAM" id="SSF53098">
    <property type="entry name" value="Ribonuclease H-like"/>
    <property type="match status" value="1"/>
</dbReference>
<evidence type="ECO:0000256" key="1">
    <source>
        <dbReference type="ARBA" id="ARBA00005446"/>
    </source>
</evidence>
<dbReference type="PANTHER" id="PTHR13710">
    <property type="entry name" value="DNA HELICASE RECQ FAMILY MEMBER"/>
    <property type="match status" value="1"/>
</dbReference>
<dbReference type="InterPro" id="IPR014017">
    <property type="entry name" value="DNA_helicase_UvrD-like_C"/>
</dbReference>
<dbReference type="PROSITE" id="PS51192">
    <property type="entry name" value="HELICASE_ATP_BIND_1"/>
    <property type="match status" value="1"/>
</dbReference>
<dbReference type="GO" id="GO:0016787">
    <property type="term" value="F:hydrolase activity"/>
    <property type="evidence" value="ECO:0007669"/>
    <property type="project" value="UniProtKB-KW"/>
</dbReference>
<dbReference type="SMART" id="SM00487">
    <property type="entry name" value="DEXDc"/>
    <property type="match status" value="1"/>
</dbReference>
<evidence type="ECO:0000259" key="10">
    <source>
        <dbReference type="PROSITE" id="PS51192"/>
    </source>
</evidence>
<dbReference type="GO" id="GO:0009378">
    <property type="term" value="F:four-way junction helicase activity"/>
    <property type="evidence" value="ECO:0007669"/>
    <property type="project" value="TreeGrafter"/>
</dbReference>
<evidence type="ECO:0000256" key="2">
    <source>
        <dbReference type="ARBA" id="ARBA00022741"/>
    </source>
</evidence>
<evidence type="ECO:0000256" key="9">
    <source>
        <dbReference type="ARBA" id="ARBA00034808"/>
    </source>
</evidence>
<organism evidence="13">
    <name type="scientific">hydrothermal vent metagenome</name>
    <dbReference type="NCBI Taxonomy" id="652676"/>
    <lineage>
        <taxon>unclassified sequences</taxon>
        <taxon>metagenomes</taxon>
        <taxon>ecological metagenomes</taxon>
    </lineage>
</organism>
<dbReference type="InterPro" id="IPR014001">
    <property type="entry name" value="Helicase_ATP-bd"/>
</dbReference>
<reference evidence="13" key="1">
    <citation type="submission" date="2016-10" db="EMBL/GenBank/DDBJ databases">
        <authorList>
            <person name="de Groot N.N."/>
        </authorList>
    </citation>
    <scope>NUCLEOTIDE SEQUENCE</scope>
</reference>
<dbReference type="Gene3D" id="3.40.50.300">
    <property type="entry name" value="P-loop containing nucleotide triphosphate hydrolases"/>
    <property type="match status" value="5"/>
</dbReference>
<sequence length="1607" mass="186540">MDENSISIIFCDLEVERSGKKINELGFVYQDRELKTTEVTKSREFIFACDTDVIAGHNFIDFDIEHLKATSLYRDISKYKIIDTLPISLLLFNEKTHHSLPKKYKSEDDFKNDPVEDAKITRKLFVKLCQKFASLKRSMQYILYSLLKDKMHFKGFFQYIEKEFDLVAIKNDALLNLILKEYEQRVVNPRYLKQMIDKNSVELAYILALLTPHIEIKAHPPKILYSFTNIVEMQKKLCFNTELTSNTLSEFSKNIFGFGEFREFPRLNAGLFDSKIISQREIVKASLKDENFLCILPTGGGKTFTFWLPAIYKASVYKSLTVVISPLQALIEDHIKSFNTAVANYKAVAISGFLSPLERSEAIESVVNGEADILYIAPESLRSEAIFKILKNRFIERFVIDEVHCLSTWGNDFRQDYFYICDYINELVEAKPFQNVIPVSCFTATAKPGVIEDIKKFFFDGLGIKLNEYFAVPERKNLTYEAIEAESKNKYTQLLKILKEHQGPTLIYIPSSTKECDKVAEQLLLDTDKNVKSFHSKLDSQEKMGILQDYIEDRIDIIVATTAFGMGVDKSNIMNVIHYEVSDSLESYAQEAGRGARDKNLNAFCPILFDEDDLDKHFATLNRSKLTAGEINSILRVIKKNKGELVTKTAFELARDAGWDVEDSTNDYATKVKTILLELEREGYISRKRNKTNFFADSIAFQSMEKLHTALKQSSYSEDEKQKLILVLQSIIGRGKVEAVQIDELAYLLGLEKQAIALSINQLKELGVLGNSKDLSLEMSRVSIGQFDKIATIELALFEYMKEVHKNQIKMRELNEYLVSQQLTTKNRVELIRNIMKNWRDKSNFIFKRINREQDLWYFNIENVNDLSKVILRRHTLSKEVLKILSKNLTGRKKEVVTFSLKDLFDSLEKQFSIKEIDKALLFLHHLKIVELLYGRFINYSPMTIYKEEKASGNKRYTLLEYKNRLAKHYQIKIEAIHIMGEYAKRLQLHKSKAIKFLKDYFTLSYKKFKKEYKLSAKKLAQPITQKRYDKLFNSMNDAQKEIIEDTRTKAMMILAGPGSGKTKVLVHKIASLILREDIKPSQFMMLTFSKSAKWEFKSRIHALIGALSYDIEIQTFHSFSLKIIAREVEGTSDKLLKSAIKEATEQIRNGDITLPYISVLVLDEFQDVNEESFALIQALNNASNGEMRIIAVGDDDQCIMTHIGAHVEFIDKFAKEFGENGDEKNSYRTYELLENFRSYANIVEYANSFAKKITKRYKKEELYAHSQNQGRVNIYSFPFVKSLVPALLKVLKNEEKSDNIAILTYTNEEVMQIYSLLLENGIEAKYIIDREKFHLKDVIEIKEFCYILDSYLLDETAYKDQYFNKALDEIKQRYKASENIRILEKVIEKFLNENDTYYISQWDAYIDEVKLEDFEDYRKNIVISTIHKSKGMEFDKVFLLVNQIPTTDANKRLYYVGMTRAKYELSMLFKGIKIPHKKEYVKYYEDETPYVLENDLIVFEMSLADLQLGFDVDYGKKSVEFFAGNRVIIKRIDKFKNHCIVYENKILATLSNKFEKTLLEKFQEGYCVSNATIKYVVVWFDAQKSKNLRHPLCSIVLQKREGTQCV</sequence>
<dbReference type="PROSITE" id="PS51198">
    <property type="entry name" value="UVRD_HELICASE_ATP_BIND"/>
    <property type="match status" value="1"/>
</dbReference>
<keyword evidence="3" id="KW-0378">Hydrolase</keyword>
<dbReference type="InterPro" id="IPR036397">
    <property type="entry name" value="RNaseH_sf"/>
</dbReference>
<dbReference type="GO" id="GO:0006310">
    <property type="term" value="P:DNA recombination"/>
    <property type="evidence" value="ECO:0007669"/>
    <property type="project" value="InterPro"/>
</dbReference>
<feature type="domain" description="Helicase C-terminal" evidence="11">
    <location>
        <begin position="490"/>
        <end position="646"/>
    </location>
</feature>
<dbReference type="GO" id="GO:0006281">
    <property type="term" value="P:DNA repair"/>
    <property type="evidence" value="ECO:0007669"/>
    <property type="project" value="TreeGrafter"/>
</dbReference>
<keyword evidence="5" id="KW-0067">ATP-binding</keyword>
<dbReference type="GO" id="GO:0043138">
    <property type="term" value="F:3'-5' DNA helicase activity"/>
    <property type="evidence" value="ECO:0007669"/>
    <property type="project" value="UniProtKB-EC"/>
</dbReference>
<keyword evidence="6" id="KW-0238">DNA-binding</keyword>
<evidence type="ECO:0000256" key="5">
    <source>
        <dbReference type="ARBA" id="ARBA00022840"/>
    </source>
</evidence>
<dbReference type="GO" id="GO:0005524">
    <property type="term" value="F:ATP binding"/>
    <property type="evidence" value="ECO:0007669"/>
    <property type="project" value="UniProtKB-KW"/>
</dbReference>
<dbReference type="InterPro" id="IPR014016">
    <property type="entry name" value="UvrD-like_ATP-bd"/>
</dbReference>
<keyword evidence="7" id="KW-0413">Isomerase</keyword>
<dbReference type="InterPro" id="IPR011545">
    <property type="entry name" value="DEAD/DEAH_box_helicase_dom"/>
</dbReference>
<dbReference type="Pfam" id="PF00270">
    <property type="entry name" value="DEAD"/>
    <property type="match status" value="1"/>
</dbReference>
<evidence type="ECO:0000256" key="8">
    <source>
        <dbReference type="ARBA" id="ARBA00034617"/>
    </source>
</evidence>
<dbReference type="SMART" id="SM00490">
    <property type="entry name" value="HELICc"/>
    <property type="match status" value="1"/>
</dbReference>
<evidence type="ECO:0000256" key="7">
    <source>
        <dbReference type="ARBA" id="ARBA00023235"/>
    </source>
</evidence>
<feature type="domain" description="UvrD-like helicase ATP-binding" evidence="12">
    <location>
        <begin position="1035"/>
        <end position="1384"/>
    </location>
</feature>
<protein>
    <recommendedName>
        <fullName evidence="9">DNA 3'-5' helicase</fullName>
        <ecNumber evidence="9">5.6.2.4</ecNumber>
    </recommendedName>
</protein>
<dbReference type="GO" id="GO:0005737">
    <property type="term" value="C:cytoplasm"/>
    <property type="evidence" value="ECO:0007669"/>
    <property type="project" value="TreeGrafter"/>
</dbReference>
<evidence type="ECO:0000256" key="3">
    <source>
        <dbReference type="ARBA" id="ARBA00022801"/>
    </source>
</evidence>
<dbReference type="CDD" id="cd17920">
    <property type="entry name" value="DEXHc_RecQ"/>
    <property type="match status" value="1"/>
</dbReference>
<feature type="domain" description="Helicase ATP-binding" evidence="10">
    <location>
        <begin position="283"/>
        <end position="464"/>
    </location>
</feature>
<dbReference type="PROSITE" id="PS51194">
    <property type="entry name" value="HELICASE_CTER"/>
    <property type="match status" value="1"/>
</dbReference>
<dbReference type="SUPFAM" id="SSF52540">
    <property type="entry name" value="P-loop containing nucleoside triphosphate hydrolases"/>
    <property type="match status" value="2"/>
</dbReference>
<gene>
    <name evidence="13" type="ORF">MNB_SM-6-175</name>
</gene>
<dbReference type="EMBL" id="FPHK01000135">
    <property type="protein sequence ID" value="SFV69618.1"/>
    <property type="molecule type" value="Genomic_DNA"/>
</dbReference>
<comment type="catalytic activity">
    <reaction evidence="8">
        <text>Couples ATP hydrolysis with the unwinding of duplex DNA by translocating in the 3'-5' direction.</text>
        <dbReference type="EC" id="5.6.2.4"/>
    </reaction>
</comment>